<dbReference type="AlphaFoldDB" id="A0AAV8YWL1"/>
<evidence type="ECO:0000313" key="2">
    <source>
        <dbReference type="Proteomes" id="UP001162162"/>
    </source>
</evidence>
<organism evidence="1 2">
    <name type="scientific">Aromia moschata</name>
    <dbReference type="NCBI Taxonomy" id="1265417"/>
    <lineage>
        <taxon>Eukaryota</taxon>
        <taxon>Metazoa</taxon>
        <taxon>Ecdysozoa</taxon>
        <taxon>Arthropoda</taxon>
        <taxon>Hexapoda</taxon>
        <taxon>Insecta</taxon>
        <taxon>Pterygota</taxon>
        <taxon>Neoptera</taxon>
        <taxon>Endopterygota</taxon>
        <taxon>Coleoptera</taxon>
        <taxon>Polyphaga</taxon>
        <taxon>Cucujiformia</taxon>
        <taxon>Chrysomeloidea</taxon>
        <taxon>Cerambycidae</taxon>
        <taxon>Cerambycinae</taxon>
        <taxon>Callichromatini</taxon>
        <taxon>Aromia</taxon>
    </lineage>
</organism>
<reference evidence="1" key="1">
    <citation type="journal article" date="2023" name="Insect Mol. Biol.">
        <title>Genome sequencing provides insights into the evolution of gene families encoding plant cell wall-degrading enzymes in longhorned beetles.</title>
        <authorList>
            <person name="Shin N.R."/>
            <person name="Okamura Y."/>
            <person name="Kirsch R."/>
            <person name="Pauchet Y."/>
        </authorList>
    </citation>
    <scope>NUCLEOTIDE SEQUENCE</scope>
    <source>
        <strain evidence="1">AMC_N1</strain>
    </source>
</reference>
<keyword evidence="2" id="KW-1185">Reference proteome</keyword>
<gene>
    <name evidence="1" type="ORF">NQ318_001382</name>
</gene>
<proteinExistence type="predicted"/>
<dbReference type="EMBL" id="JAPWTK010000037">
    <property type="protein sequence ID" value="KAJ8955552.1"/>
    <property type="molecule type" value="Genomic_DNA"/>
</dbReference>
<accession>A0AAV8YWL1</accession>
<sequence>MKEVNRHRRAREMFQGSPINFSYTYIYPEQGKHQVSLINKFGQKERIDRRKAWILKLRIGKPISFMKELLEEQKLYNFLEESRLADALQALSELRYLARCSERMFRWSQKFLQNTQIEESLTSHAEGALPHRTYFSEIQVTPVFNQIVNVESKINKSTEEILISPVSPIVSDEEFDTYLSEDLLEHSSELNCDPRE</sequence>
<comment type="caution">
    <text evidence="1">The sequence shown here is derived from an EMBL/GenBank/DDBJ whole genome shotgun (WGS) entry which is preliminary data.</text>
</comment>
<protein>
    <submittedName>
        <fullName evidence="1">Uncharacterized protein</fullName>
    </submittedName>
</protein>
<evidence type="ECO:0000313" key="1">
    <source>
        <dbReference type="EMBL" id="KAJ8955552.1"/>
    </source>
</evidence>
<name>A0AAV8YWL1_9CUCU</name>
<dbReference type="Proteomes" id="UP001162162">
    <property type="component" value="Unassembled WGS sequence"/>
</dbReference>